<dbReference type="OrthoDB" id="5378435at2759"/>
<evidence type="ECO:0000313" key="3">
    <source>
        <dbReference type="Proteomes" id="UP000325780"/>
    </source>
</evidence>
<reference evidence="2 3" key="1">
    <citation type="submission" date="2019-04" db="EMBL/GenBank/DDBJ databases">
        <title>Friends and foes A comparative genomics study of 23 Aspergillus species from section Flavi.</title>
        <authorList>
            <consortium name="DOE Joint Genome Institute"/>
            <person name="Kjaerbolling I."/>
            <person name="Vesth T."/>
            <person name="Frisvad J.C."/>
            <person name="Nybo J.L."/>
            <person name="Theobald S."/>
            <person name="Kildgaard S."/>
            <person name="Isbrandt T."/>
            <person name="Kuo A."/>
            <person name="Sato A."/>
            <person name="Lyhne E.K."/>
            <person name="Kogle M.E."/>
            <person name="Wiebenga A."/>
            <person name="Kun R.S."/>
            <person name="Lubbers R.J."/>
            <person name="Makela M.R."/>
            <person name="Barry K."/>
            <person name="Chovatia M."/>
            <person name="Clum A."/>
            <person name="Daum C."/>
            <person name="Haridas S."/>
            <person name="He G."/>
            <person name="LaButti K."/>
            <person name="Lipzen A."/>
            <person name="Mondo S."/>
            <person name="Riley R."/>
            <person name="Salamov A."/>
            <person name="Simmons B.A."/>
            <person name="Magnuson J.K."/>
            <person name="Henrissat B."/>
            <person name="Mortensen U.H."/>
            <person name="Larsen T.O."/>
            <person name="Devries R.P."/>
            <person name="Grigoriev I.V."/>
            <person name="Machida M."/>
            <person name="Baker S.E."/>
            <person name="Andersen M.R."/>
        </authorList>
    </citation>
    <scope>NUCLEOTIDE SEQUENCE [LARGE SCALE GENOMIC DNA]</scope>
    <source>
        <strain evidence="2 3">IBT 18842</strain>
    </source>
</reference>
<sequence>MANYWQPQAPQPGAHLFRANQPCIPSSNVHDMMYAFPRPRHTGRVTKPRSAGNSPSGRRRAAASQSSPTYQSVPSQAYKTPLNPALLASALRRRQTARPISWHPASFEPAYSSPPCLQTTVPDNFAAMPLYTQPLETMSATFTDGNPLPSYVSSQVSSPNEAFNFTNMQGPVPIQQSSFMDMNDPQALPVTWVSGISAETMPQPMSESWSFGMGSMNNSIPPADVTVPDYASAPSSGYLTGPSTPEFLPIQYPEDNSKPLNGSISDEEQSEDELVGMGLYNNPDPFLDSSLHEVSGKGLKLEETFTPSDDEDDGKDADNEDDEEETSEQVSSAPVQNQPSPDVCKQSARTTGNMMNKSFFFDDDLDQQNISAPQQFYNLGNQPCINYGYGWI</sequence>
<feature type="compositionally biased region" description="Acidic residues" evidence="1">
    <location>
        <begin position="308"/>
        <end position="327"/>
    </location>
</feature>
<feature type="compositionally biased region" description="Polar residues" evidence="1">
    <location>
        <begin position="329"/>
        <end position="340"/>
    </location>
</feature>
<dbReference type="AlphaFoldDB" id="A0A5N6TGM5"/>
<keyword evidence="3" id="KW-1185">Reference proteome</keyword>
<feature type="compositionally biased region" description="Basic residues" evidence="1">
    <location>
        <begin position="38"/>
        <end position="47"/>
    </location>
</feature>
<evidence type="ECO:0000256" key="1">
    <source>
        <dbReference type="SAM" id="MobiDB-lite"/>
    </source>
</evidence>
<feature type="compositionally biased region" description="Low complexity" evidence="1">
    <location>
        <begin position="48"/>
        <end position="68"/>
    </location>
</feature>
<feature type="region of interest" description="Disordered" evidence="1">
    <location>
        <begin position="236"/>
        <end position="271"/>
    </location>
</feature>
<gene>
    <name evidence="2" type="ORF">BDV25DRAFT_164586</name>
</gene>
<protein>
    <submittedName>
        <fullName evidence="2">Uncharacterized protein</fullName>
    </submittedName>
</protein>
<feature type="region of interest" description="Disordered" evidence="1">
    <location>
        <begin position="302"/>
        <end position="349"/>
    </location>
</feature>
<feature type="region of interest" description="Disordered" evidence="1">
    <location>
        <begin position="38"/>
        <end position="78"/>
    </location>
</feature>
<proteinExistence type="predicted"/>
<dbReference type="EMBL" id="ML742341">
    <property type="protein sequence ID" value="KAE8145492.1"/>
    <property type="molecule type" value="Genomic_DNA"/>
</dbReference>
<evidence type="ECO:0000313" key="2">
    <source>
        <dbReference type="EMBL" id="KAE8145492.1"/>
    </source>
</evidence>
<dbReference type="Proteomes" id="UP000325780">
    <property type="component" value="Unassembled WGS sequence"/>
</dbReference>
<organism evidence="2 3">
    <name type="scientific">Aspergillus avenaceus</name>
    <dbReference type="NCBI Taxonomy" id="36643"/>
    <lineage>
        <taxon>Eukaryota</taxon>
        <taxon>Fungi</taxon>
        <taxon>Dikarya</taxon>
        <taxon>Ascomycota</taxon>
        <taxon>Pezizomycotina</taxon>
        <taxon>Eurotiomycetes</taxon>
        <taxon>Eurotiomycetidae</taxon>
        <taxon>Eurotiales</taxon>
        <taxon>Aspergillaceae</taxon>
        <taxon>Aspergillus</taxon>
        <taxon>Aspergillus subgen. Circumdati</taxon>
    </lineage>
</organism>
<feature type="compositionally biased region" description="Polar residues" evidence="1">
    <location>
        <begin position="69"/>
        <end position="78"/>
    </location>
</feature>
<name>A0A5N6TGM5_ASPAV</name>
<accession>A0A5N6TGM5</accession>